<evidence type="ECO:0000313" key="2">
    <source>
        <dbReference type="Proteomes" id="UP000229757"/>
    </source>
</evidence>
<proteinExistence type="predicted"/>
<name>A0A2K8KK99_9GAMM</name>
<dbReference type="KEGG" id="rfo:REIFOR_00238"/>
<protein>
    <submittedName>
        <fullName evidence="1">Uncharacterized protein</fullName>
    </submittedName>
</protein>
<sequence length="131" mass="15137">MGTCCMYPNLTAIGITNPDAVEKYTVRTEGHFDVLKVYYNREKGDLFARSEKFKYPRQHKRVKVDSGTGAYNDTTEISTTLRYVIEELDQVAKQESIPELDLKKKILQDLRHLEKVVQSKIAEIEANLERL</sequence>
<accession>A0A2K8KK99</accession>
<dbReference type="InterPro" id="IPR020911">
    <property type="entry name" value="UPF0325"/>
</dbReference>
<dbReference type="AlphaFoldDB" id="A0A2K8KK99"/>
<dbReference type="EMBL" id="CP011797">
    <property type="protein sequence ID" value="ATX75415.1"/>
    <property type="molecule type" value="Genomic_DNA"/>
</dbReference>
<evidence type="ECO:0000313" key="1">
    <source>
        <dbReference type="EMBL" id="ATX75415.1"/>
    </source>
</evidence>
<dbReference type="Proteomes" id="UP000229757">
    <property type="component" value="Chromosome"/>
</dbReference>
<keyword evidence="2" id="KW-1185">Reference proteome</keyword>
<dbReference type="NCBIfam" id="NF010213">
    <property type="entry name" value="PRK13677.1"/>
    <property type="match status" value="1"/>
</dbReference>
<reference evidence="1 2" key="1">
    <citation type="journal article" date="2017" name="Environ. Microbiol.">
        <title>Genomic and physiological analyses of 'Reinekea forsetii' reveal a versatile opportunistic lifestyle during spring algae blooms.</title>
        <authorList>
            <person name="Avci B."/>
            <person name="Hahnke R.L."/>
            <person name="Chafee M."/>
            <person name="Fischer T."/>
            <person name="Gruber-Vodicka H."/>
            <person name="Tegetmeyer H.E."/>
            <person name="Harder J."/>
            <person name="Fuchs B.M."/>
            <person name="Amann R.I."/>
            <person name="Teeling H."/>
        </authorList>
    </citation>
    <scope>NUCLEOTIDE SEQUENCE [LARGE SCALE GENOMIC DNA]</scope>
    <source>
        <strain evidence="1 2">Hel1_31_D35</strain>
    </source>
</reference>
<dbReference type="Pfam" id="PF11944">
    <property type="entry name" value="DUF3461"/>
    <property type="match status" value="1"/>
</dbReference>
<gene>
    <name evidence="1" type="ORF">REIFOR_00238</name>
</gene>
<organism evidence="1 2">
    <name type="scientific">Reinekea forsetii</name>
    <dbReference type="NCBI Taxonomy" id="1336806"/>
    <lineage>
        <taxon>Bacteria</taxon>
        <taxon>Pseudomonadati</taxon>
        <taxon>Pseudomonadota</taxon>
        <taxon>Gammaproteobacteria</taxon>
        <taxon>Oceanospirillales</taxon>
        <taxon>Saccharospirillaceae</taxon>
        <taxon>Reinekea</taxon>
    </lineage>
</organism>